<accession>A0AAU3IDM0</accession>
<gene>
    <name evidence="1" type="ORF">OG699_37995</name>
</gene>
<proteinExistence type="predicted"/>
<evidence type="ECO:0000313" key="1">
    <source>
        <dbReference type="EMBL" id="WTZ13256.1"/>
    </source>
</evidence>
<sequence>MITARQSVKAYRTQRARFADPARVTVGRAGAAFLAIEQGRPVVDRAPKKGPQVGDTITALAMNGHRFAYVVTGFNDDGSPVTRQWDAQHADTCPCWTSEDADTLPDW</sequence>
<dbReference type="EMBL" id="CP109546">
    <property type="protein sequence ID" value="WTZ13256.1"/>
    <property type="molecule type" value="Genomic_DNA"/>
</dbReference>
<dbReference type="AlphaFoldDB" id="A0AAU3IDM0"/>
<reference evidence="1" key="1">
    <citation type="submission" date="2022-10" db="EMBL/GenBank/DDBJ databases">
        <title>The complete genomes of actinobacterial strains from the NBC collection.</title>
        <authorList>
            <person name="Joergensen T.S."/>
            <person name="Alvarez Arevalo M."/>
            <person name="Sterndorff E.B."/>
            <person name="Faurdal D."/>
            <person name="Vuksanovic O."/>
            <person name="Mourched A.-S."/>
            <person name="Charusanti P."/>
            <person name="Shaw S."/>
            <person name="Blin K."/>
            <person name="Weber T."/>
        </authorList>
    </citation>
    <scope>NUCLEOTIDE SEQUENCE</scope>
    <source>
        <strain evidence="1">NBC_01393</strain>
    </source>
</reference>
<name>A0AAU3IDM0_9ACTN</name>
<organism evidence="1">
    <name type="scientific">Streptomyces sp. NBC_01393</name>
    <dbReference type="NCBI Taxonomy" id="2903851"/>
    <lineage>
        <taxon>Bacteria</taxon>
        <taxon>Bacillati</taxon>
        <taxon>Actinomycetota</taxon>
        <taxon>Actinomycetes</taxon>
        <taxon>Kitasatosporales</taxon>
        <taxon>Streptomycetaceae</taxon>
        <taxon>Streptomyces</taxon>
    </lineage>
</organism>
<protein>
    <submittedName>
        <fullName evidence="1">Uncharacterized protein</fullName>
    </submittedName>
</protein>